<dbReference type="GO" id="GO:1990281">
    <property type="term" value="C:efflux pump complex"/>
    <property type="evidence" value="ECO:0007669"/>
    <property type="project" value="TreeGrafter"/>
</dbReference>
<evidence type="ECO:0000313" key="10">
    <source>
        <dbReference type="Proteomes" id="UP000462449"/>
    </source>
</evidence>
<reference evidence="7 10" key="2">
    <citation type="submission" date="2019-12" db="EMBL/GenBank/DDBJ databases">
        <title>Draft genome sequence of Labilibaculum sp. strain 44 isolated from deep waters of Black Sea.</title>
        <authorList>
            <person name="Yadav S."/>
            <person name="Villanueva L."/>
        </authorList>
    </citation>
    <scope>NUCLEOTIDE SEQUENCE [LARGE SCALE GENOMIC DNA]</scope>
    <source>
        <strain evidence="7 10">44</strain>
    </source>
</reference>
<dbReference type="PANTHER" id="PTHR30026">
    <property type="entry name" value="OUTER MEMBRANE PROTEIN TOLC"/>
    <property type="match status" value="1"/>
</dbReference>
<comment type="subcellular location">
    <subcellularLocation>
        <location evidence="1">Cell outer membrane</location>
    </subcellularLocation>
</comment>
<sequence length="427" mass="49326">MTSICRKSKYILLLIIFFKIQIGWSQEEVLSLDQCQKEVQEFFPLMKGKELLSKSSDLNTENLKLAYLPKIYANGSLSYQSDVAGISFPGMNTPKAPKDRYSLNLDVEQLIYDGGKTHDRVEVEKKSSEVEIKNLEIQMYQLRERVNMAYFGILLVRKSKLVILDKQNTIVKRLQQLKSAVENGMVLPANLKIMESELLLIEQQVLELNAREESSFNVLSQLMGRSLSVNTKLEETEYDQLSVNGLESKDRPEYQWYLSRQSLLDAQKELLKKDRYPVVSAFGQMGYGNPGYNQLMDEFDTYYMLGAKISWNIFDWKSNRRKQKIIGIQKELLGTQELSFTQNQRINLGKESSEIRKFEILLEKDDAIIELQEDISRSSASQLDNGVITSSDYLEDLNKEIQAKLNKEYHTIQLQQSLAEFKRIKGI</sequence>
<evidence type="ECO:0000256" key="4">
    <source>
        <dbReference type="ARBA" id="ARBA00023136"/>
    </source>
</evidence>
<proteinExistence type="predicted"/>
<dbReference type="AlphaFoldDB" id="A0A7M4D780"/>
<evidence type="ECO:0008006" key="11">
    <source>
        <dbReference type="Google" id="ProtNLM"/>
    </source>
</evidence>
<evidence type="ECO:0000256" key="3">
    <source>
        <dbReference type="ARBA" id="ARBA00022692"/>
    </source>
</evidence>
<evidence type="ECO:0000256" key="6">
    <source>
        <dbReference type="SAM" id="Coils"/>
    </source>
</evidence>
<keyword evidence="4" id="KW-0472">Membrane</keyword>
<dbReference type="OrthoDB" id="976750at2"/>
<keyword evidence="2" id="KW-1134">Transmembrane beta strand</keyword>
<dbReference type="EMBL" id="QTZN02000026">
    <property type="protein sequence ID" value="MVB07714.1"/>
    <property type="molecule type" value="Genomic_DNA"/>
</dbReference>
<protein>
    <recommendedName>
        <fullName evidence="11">TolC family protein</fullName>
    </recommendedName>
</protein>
<name>A0A7M4D780_9BACT</name>
<dbReference type="GO" id="GO:0015562">
    <property type="term" value="F:efflux transmembrane transporter activity"/>
    <property type="evidence" value="ECO:0007669"/>
    <property type="project" value="InterPro"/>
</dbReference>
<keyword evidence="5" id="KW-0998">Cell outer membrane</keyword>
<dbReference type="PANTHER" id="PTHR30026:SF20">
    <property type="entry name" value="OUTER MEMBRANE PROTEIN TOLC"/>
    <property type="match status" value="1"/>
</dbReference>
<dbReference type="Proteomes" id="UP000285951">
    <property type="component" value="Unassembled WGS sequence"/>
</dbReference>
<evidence type="ECO:0000313" key="7">
    <source>
        <dbReference type="EMBL" id="MUP38509.1"/>
    </source>
</evidence>
<dbReference type="SUPFAM" id="SSF56954">
    <property type="entry name" value="Outer membrane efflux proteins (OEP)"/>
    <property type="match status" value="1"/>
</dbReference>
<dbReference type="Proteomes" id="UP000462449">
    <property type="component" value="Unassembled WGS sequence"/>
</dbReference>
<evidence type="ECO:0000256" key="5">
    <source>
        <dbReference type="ARBA" id="ARBA00023237"/>
    </source>
</evidence>
<evidence type="ECO:0000256" key="1">
    <source>
        <dbReference type="ARBA" id="ARBA00004442"/>
    </source>
</evidence>
<accession>A0A7M4D780</accession>
<feature type="coiled-coil region" evidence="6">
    <location>
        <begin position="118"/>
        <end position="145"/>
    </location>
</feature>
<dbReference type="EMBL" id="WOTW01000026">
    <property type="protein sequence ID" value="MUP38509.1"/>
    <property type="molecule type" value="Genomic_DNA"/>
</dbReference>
<comment type="caution">
    <text evidence="7">The sequence shown here is derived from an EMBL/GenBank/DDBJ whole genome shotgun (WGS) entry which is preliminary data.</text>
</comment>
<gene>
    <name evidence="8" type="ORF">DWB62_011855</name>
    <name evidence="7" type="ORF">GNY23_11855</name>
</gene>
<evidence type="ECO:0000256" key="2">
    <source>
        <dbReference type="ARBA" id="ARBA00022452"/>
    </source>
</evidence>
<keyword evidence="3" id="KW-0812">Transmembrane</keyword>
<keyword evidence="6" id="KW-0175">Coiled coil</keyword>
<evidence type="ECO:0000313" key="8">
    <source>
        <dbReference type="EMBL" id="MVB07714.1"/>
    </source>
</evidence>
<dbReference type="RefSeq" id="WP_156196131.1">
    <property type="nucleotide sequence ID" value="NZ_QTZN02000026.1"/>
</dbReference>
<organism evidence="7 10">
    <name type="scientific">Labilibaculum euxinus</name>
    <dbReference type="NCBI Taxonomy" id="2686357"/>
    <lineage>
        <taxon>Bacteria</taxon>
        <taxon>Pseudomonadati</taxon>
        <taxon>Bacteroidota</taxon>
        <taxon>Bacteroidia</taxon>
        <taxon>Marinilabiliales</taxon>
        <taxon>Marinifilaceae</taxon>
        <taxon>Labilibaculum</taxon>
    </lineage>
</organism>
<dbReference type="GO" id="GO:0015288">
    <property type="term" value="F:porin activity"/>
    <property type="evidence" value="ECO:0007669"/>
    <property type="project" value="TreeGrafter"/>
</dbReference>
<dbReference type="Gene3D" id="1.20.1600.10">
    <property type="entry name" value="Outer membrane efflux proteins (OEP)"/>
    <property type="match status" value="1"/>
</dbReference>
<reference evidence="8 9" key="1">
    <citation type="submission" date="2019-11" db="EMBL/GenBank/DDBJ databases">
        <title>Draft genome sequence of Labilibaculum sp. strain SYP isolated from Black Sea.</title>
        <authorList>
            <person name="Yadav S."/>
            <person name="Villanueva L."/>
        </authorList>
    </citation>
    <scope>NUCLEOTIDE SEQUENCE [LARGE SCALE GENOMIC DNA]</scope>
    <source>
        <strain evidence="8 9">44</strain>
    </source>
</reference>
<keyword evidence="9" id="KW-1185">Reference proteome</keyword>
<evidence type="ECO:0000313" key="9">
    <source>
        <dbReference type="Proteomes" id="UP000285951"/>
    </source>
</evidence>
<dbReference type="InterPro" id="IPR051906">
    <property type="entry name" value="TolC-like"/>
</dbReference>
<dbReference type="GO" id="GO:0009279">
    <property type="term" value="C:cell outer membrane"/>
    <property type="evidence" value="ECO:0007669"/>
    <property type="project" value="UniProtKB-SubCell"/>
</dbReference>